<dbReference type="InterPro" id="IPR023210">
    <property type="entry name" value="NADP_OxRdtase_dom"/>
</dbReference>
<organism evidence="8 9">
    <name type="scientific">Candidatus Chisholmbacteria bacterium RIFCSPHIGHO2_01_FULL_48_12</name>
    <dbReference type="NCBI Taxonomy" id="1797589"/>
    <lineage>
        <taxon>Bacteria</taxon>
        <taxon>Candidatus Chisholmiibacteriota</taxon>
    </lineage>
</organism>
<feature type="binding site" evidence="5">
    <location>
        <position position="111"/>
    </location>
    <ligand>
        <name>substrate</name>
    </ligand>
</feature>
<dbReference type="PROSITE" id="PS00798">
    <property type="entry name" value="ALDOKETO_REDUCTASE_1"/>
    <property type="match status" value="1"/>
</dbReference>
<dbReference type="InterPro" id="IPR018170">
    <property type="entry name" value="Aldo/ket_reductase_CS"/>
</dbReference>
<feature type="active site" description="Proton donor" evidence="4">
    <location>
        <position position="50"/>
    </location>
</feature>
<dbReference type="STRING" id="1797589.A2784_01820"/>
<reference evidence="8 9" key="1">
    <citation type="journal article" date="2016" name="Nat. Commun.">
        <title>Thousands of microbial genomes shed light on interconnected biogeochemical processes in an aquifer system.</title>
        <authorList>
            <person name="Anantharaman K."/>
            <person name="Brown C.T."/>
            <person name="Hug L.A."/>
            <person name="Sharon I."/>
            <person name="Castelle C.J."/>
            <person name="Probst A.J."/>
            <person name="Thomas B.C."/>
            <person name="Singh A."/>
            <person name="Wilkins M.J."/>
            <person name="Karaoz U."/>
            <person name="Brodie E.L."/>
            <person name="Williams K.H."/>
            <person name="Hubbard S.S."/>
            <person name="Banfield J.F."/>
        </authorList>
    </citation>
    <scope>NUCLEOTIDE SEQUENCE [LARGE SCALE GENOMIC DNA]</scope>
</reference>
<keyword evidence="2" id="KW-0521">NADP</keyword>
<dbReference type="Pfam" id="PF00248">
    <property type="entry name" value="Aldo_ket_red"/>
    <property type="match status" value="1"/>
</dbReference>
<comment type="caution">
    <text evidence="8">The sequence shown here is derived from an EMBL/GenBank/DDBJ whole genome shotgun (WGS) entry which is preliminary data.</text>
</comment>
<dbReference type="InterPro" id="IPR036812">
    <property type="entry name" value="NAD(P)_OxRdtase_dom_sf"/>
</dbReference>
<accession>A0A1G1VR93</accession>
<dbReference type="SUPFAM" id="SSF51430">
    <property type="entry name" value="NAD(P)-linked oxidoreductase"/>
    <property type="match status" value="1"/>
</dbReference>
<proteinExistence type="inferred from homology"/>
<evidence type="ECO:0000256" key="1">
    <source>
        <dbReference type="ARBA" id="ARBA00007905"/>
    </source>
</evidence>
<dbReference type="PIRSF" id="PIRSF000097">
    <property type="entry name" value="AKR"/>
    <property type="match status" value="1"/>
</dbReference>
<comment type="similarity">
    <text evidence="1">Belongs to the aldo/keto reductase family.</text>
</comment>
<feature type="site" description="Lowers pKa of active site Tyr" evidence="6">
    <location>
        <position position="78"/>
    </location>
</feature>
<dbReference type="GO" id="GO:0016491">
    <property type="term" value="F:oxidoreductase activity"/>
    <property type="evidence" value="ECO:0007669"/>
    <property type="project" value="UniProtKB-KW"/>
</dbReference>
<evidence type="ECO:0000256" key="2">
    <source>
        <dbReference type="ARBA" id="ARBA00022857"/>
    </source>
</evidence>
<dbReference type="AlphaFoldDB" id="A0A1G1VR93"/>
<keyword evidence="3" id="KW-0560">Oxidoreductase</keyword>
<gene>
    <name evidence="8" type="ORF">A2784_01820</name>
</gene>
<dbReference type="InterPro" id="IPR020471">
    <property type="entry name" value="AKR"/>
</dbReference>
<dbReference type="FunFam" id="3.20.20.100:FF:000006">
    <property type="entry name" value="Aldo-keto reductase family 1 member A1"/>
    <property type="match status" value="1"/>
</dbReference>
<sequence>MVKVKRLNSGYSVPTVGLGTWKLERGKAGAAVKYAVAQAGYRHVDCASIYDNEAEIGETFRELWQAGIKREEVWVTSKLWNTDHRPERVEQACRKTLADLKLAYLDLYLMHWGIAFAPEGDKEGVSIQETWRAMEKLVKQGLVRSIGVANFTTMMLVDLLTYAAIKPAMNQVELHPYNSQTELVQFCQDQDVEVTAYSPLGNPSLAAGGGPKLLEDKTIKAIAAKQQRTAAQIVLNWAIGRGTAVIPKSGTPARIAENMAVFDFELTEEERAAIDSLNRNYRLVNPIDWWGIPYFG</sequence>
<evidence type="ECO:0000256" key="4">
    <source>
        <dbReference type="PIRSR" id="PIRSR000097-1"/>
    </source>
</evidence>
<feature type="domain" description="NADP-dependent oxidoreductase" evidence="7">
    <location>
        <begin position="16"/>
        <end position="278"/>
    </location>
</feature>
<evidence type="ECO:0000256" key="6">
    <source>
        <dbReference type="PIRSR" id="PIRSR000097-3"/>
    </source>
</evidence>
<evidence type="ECO:0000256" key="3">
    <source>
        <dbReference type="ARBA" id="ARBA00023002"/>
    </source>
</evidence>
<dbReference type="EMBL" id="MHCH01000014">
    <property type="protein sequence ID" value="OGY17916.1"/>
    <property type="molecule type" value="Genomic_DNA"/>
</dbReference>
<evidence type="ECO:0000259" key="7">
    <source>
        <dbReference type="Pfam" id="PF00248"/>
    </source>
</evidence>
<dbReference type="Gene3D" id="3.20.20.100">
    <property type="entry name" value="NADP-dependent oxidoreductase domain"/>
    <property type="match status" value="1"/>
</dbReference>
<dbReference type="Proteomes" id="UP000177324">
    <property type="component" value="Unassembled WGS sequence"/>
</dbReference>
<evidence type="ECO:0000313" key="8">
    <source>
        <dbReference type="EMBL" id="OGY17916.1"/>
    </source>
</evidence>
<dbReference type="PANTHER" id="PTHR11732">
    <property type="entry name" value="ALDO/KETO REDUCTASE"/>
    <property type="match status" value="1"/>
</dbReference>
<dbReference type="PRINTS" id="PR00069">
    <property type="entry name" value="ALDKETRDTASE"/>
</dbReference>
<evidence type="ECO:0000256" key="5">
    <source>
        <dbReference type="PIRSR" id="PIRSR000097-2"/>
    </source>
</evidence>
<evidence type="ECO:0000313" key="9">
    <source>
        <dbReference type="Proteomes" id="UP000177324"/>
    </source>
</evidence>
<name>A0A1G1VR93_9BACT</name>
<protein>
    <recommendedName>
        <fullName evidence="7">NADP-dependent oxidoreductase domain-containing protein</fullName>
    </recommendedName>
</protein>